<gene>
    <name evidence="2" type="ORF">H4N64_37850</name>
</gene>
<name>A0A7X1JAH2_9ACTN</name>
<dbReference type="InterPro" id="IPR036689">
    <property type="entry name" value="ESAT-6-like_sf"/>
</dbReference>
<comment type="caution">
    <text evidence="2">The sequence shown here is derived from an EMBL/GenBank/DDBJ whole genome shotgun (WGS) entry which is preliminary data.</text>
</comment>
<organism evidence="2 3">
    <name type="scientific">Streptomyces cupreus</name>
    <dbReference type="NCBI Taxonomy" id="2759956"/>
    <lineage>
        <taxon>Bacteria</taxon>
        <taxon>Bacillati</taxon>
        <taxon>Actinomycetota</taxon>
        <taxon>Actinomycetes</taxon>
        <taxon>Kitasatosporales</taxon>
        <taxon>Streptomycetaceae</taxon>
        <taxon>Streptomyces</taxon>
    </lineage>
</organism>
<evidence type="ECO:0000313" key="2">
    <source>
        <dbReference type="EMBL" id="MBC2907181.1"/>
    </source>
</evidence>
<keyword evidence="3" id="KW-1185">Reference proteome</keyword>
<evidence type="ECO:0000256" key="1">
    <source>
        <dbReference type="SAM" id="Coils"/>
    </source>
</evidence>
<feature type="coiled-coil region" evidence="1">
    <location>
        <begin position="14"/>
        <end position="41"/>
    </location>
</feature>
<dbReference type="EMBL" id="JACMSF010000069">
    <property type="protein sequence ID" value="MBC2907181.1"/>
    <property type="molecule type" value="Genomic_DNA"/>
</dbReference>
<sequence>MTDESDLTVDYDFLADCERKLGQLKKTFEDIENRRDEMKEHWGSGAVAGAMEDFVDNWDDYRTRLVESIESVGKLVAGSKKAFEDLDEELAKANKKKQKK</sequence>
<evidence type="ECO:0000313" key="3">
    <source>
        <dbReference type="Proteomes" id="UP000584670"/>
    </source>
</evidence>
<dbReference type="AlphaFoldDB" id="A0A7X1JAH2"/>
<dbReference type="RefSeq" id="WP_186287140.1">
    <property type="nucleotide sequence ID" value="NZ_JACMSF010000069.1"/>
</dbReference>
<proteinExistence type="predicted"/>
<evidence type="ECO:0008006" key="4">
    <source>
        <dbReference type="Google" id="ProtNLM"/>
    </source>
</evidence>
<reference evidence="2 3" key="1">
    <citation type="submission" date="2020-08" db="EMBL/GenBank/DDBJ databases">
        <title>Streptomyces sp. PSKA01 genome sequencing and assembly.</title>
        <authorList>
            <person name="Mandal S."/>
            <person name="Maiti P.K."/>
            <person name="Das P."/>
        </authorList>
    </citation>
    <scope>NUCLEOTIDE SEQUENCE [LARGE SCALE GENOMIC DNA]</scope>
    <source>
        <strain evidence="2 3">PSKA01</strain>
    </source>
</reference>
<accession>A0A7X1JAH2</accession>
<dbReference type="Proteomes" id="UP000584670">
    <property type="component" value="Unassembled WGS sequence"/>
</dbReference>
<protein>
    <recommendedName>
        <fullName evidence="4">WXG100 family type VII secretion target</fullName>
    </recommendedName>
</protein>
<dbReference type="Gene3D" id="1.10.287.1060">
    <property type="entry name" value="ESAT-6-like"/>
    <property type="match status" value="1"/>
</dbReference>
<keyword evidence="1" id="KW-0175">Coiled coil</keyword>
<dbReference type="SUPFAM" id="SSF140453">
    <property type="entry name" value="EsxAB dimer-like"/>
    <property type="match status" value="1"/>
</dbReference>